<protein>
    <submittedName>
        <fullName evidence="1">Uncharacterized protein</fullName>
    </submittedName>
</protein>
<accession>A0A174NSI7</accession>
<name>A0A174NSI7_PARDI</name>
<proteinExistence type="predicted"/>
<dbReference type="EMBL" id="CZBM01000001">
    <property type="protein sequence ID" value="CUP51603.1"/>
    <property type="molecule type" value="Genomic_DNA"/>
</dbReference>
<dbReference type="RefSeq" id="WP_057327603.1">
    <property type="nucleotide sequence ID" value="NZ_CZBM01000001.1"/>
</dbReference>
<evidence type="ECO:0000313" key="1">
    <source>
        <dbReference type="EMBL" id="CUP51603.1"/>
    </source>
</evidence>
<evidence type="ECO:0000313" key="2">
    <source>
        <dbReference type="Proteomes" id="UP000095332"/>
    </source>
</evidence>
<dbReference type="Proteomes" id="UP000095332">
    <property type="component" value="Unassembled WGS sequence"/>
</dbReference>
<sequence>MGYDLIPKKEGVASKSGMIFTWPVILQETGAGYLFGYGMNTFDPGRYIYDGSRPDGSPVSNDGFDVSKEDALIMARLFRGYLFVKRGLVEEWNKMPEKEKTQIQSLLGKRVTPPAEDFLAKIEALADFCEQSEGFNIH</sequence>
<organism evidence="1 2">
    <name type="scientific">Parabacteroides distasonis</name>
    <dbReference type="NCBI Taxonomy" id="823"/>
    <lineage>
        <taxon>Bacteria</taxon>
        <taxon>Pseudomonadati</taxon>
        <taxon>Bacteroidota</taxon>
        <taxon>Bacteroidia</taxon>
        <taxon>Bacteroidales</taxon>
        <taxon>Tannerellaceae</taxon>
        <taxon>Parabacteroides</taxon>
    </lineage>
</organism>
<dbReference type="AlphaFoldDB" id="A0A174NSI7"/>
<gene>
    <name evidence="1" type="ORF">ERS852560_00171</name>
</gene>
<reference evidence="1 2" key="1">
    <citation type="submission" date="2015-09" db="EMBL/GenBank/DDBJ databases">
        <authorList>
            <consortium name="Pathogen Informatics"/>
        </authorList>
    </citation>
    <scope>NUCLEOTIDE SEQUENCE [LARGE SCALE GENOMIC DNA]</scope>
    <source>
        <strain evidence="1 2">2789STDY5834948</strain>
    </source>
</reference>